<dbReference type="InterPro" id="IPR056777">
    <property type="entry name" value="Ycf2_N"/>
</dbReference>
<dbReference type="OrthoDB" id="1669967at2759"/>
<comment type="caution">
    <text evidence="2">The sequence shown here is derived from an EMBL/GenBank/DDBJ whole genome shotgun (WGS) entry which is preliminary data.</text>
</comment>
<dbReference type="AlphaFoldDB" id="A0A830CQX0"/>
<keyword evidence="3" id="KW-1185">Reference proteome</keyword>
<reference evidence="2" key="1">
    <citation type="submission" date="2020-07" db="EMBL/GenBank/DDBJ databases">
        <title>Ethylene signaling mediates host invasion by parasitic plants.</title>
        <authorList>
            <person name="Yoshida S."/>
        </authorList>
    </citation>
    <scope>NUCLEOTIDE SEQUENCE</scope>
    <source>
        <strain evidence="2">Okayama</strain>
    </source>
</reference>
<dbReference type="Pfam" id="PF05695">
    <property type="entry name" value="Ycf2"/>
    <property type="match status" value="1"/>
</dbReference>
<gene>
    <name evidence="2" type="ORF">PHJA_001969300</name>
</gene>
<dbReference type="EMBL" id="BMAC01000520">
    <property type="protein sequence ID" value="GFP98253.1"/>
    <property type="molecule type" value="Genomic_DNA"/>
</dbReference>
<organism evidence="2 3">
    <name type="scientific">Phtheirospermum japonicum</name>
    <dbReference type="NCBI Taxonomy" id="374723"/>
    <lineage>
        <taxon>Eukaryota</taxon>
        <taxon>Viridiplantae</taxon>
        <taxon>Streptophyta</taxon>
        <taxon>Embryophyta</taxon>
        <taxon>Tracheophyta</taxon>
        <taxon>Spermatophyta</taxon>
        <taxon>Magnoliopsida</taxon>
        <taxon>eudicotyledons</taxon>
        <taxon>Gunneridae</taxon>
        <taxon>Pentapetalae</taxon>
        <taxon>asterids</taxon>
        <taxon>lamiids</taxon>
        <taxon>Lamiales</taxon>
        <taxon>Orobanchaceae</taxon>
        <taxon>Orobanchaceae incertae sedis</taxon>
        <taxon>Phtheirospermum</taxon>
    </lineage>
</organism>
<evidence type="ECO:0000259" key="1">
    <source>
        <dbReference type="Pfam" id="PF05695"/>
    </source>
</evidence>
<evidence type="ECO:0000313" key="3">
    <source>
        <dbReference type="Proteomes" id="UP000653305"/>
    </source>
</evidence>
<accession>A0A830CQX0</accession>
<evidence type="ECO:0000313" key="2">
    <source>
        <dbReference type="EMBL" id="GFP98253.1"/>
    </source>
</evidence>
<protein>
    <submittedName>
        <fullName evidence="2">Protein ycf2</fullName>
    </submittedName>
</protein>
<feature type="non-terminal residue" evidence="2">
    <location>
        <position position="1"/>
    </location>
</feature>
<name>A0A830CQX0_9LAMI</name>
<feature type="domain" description="Ycf2 N-terminal" evidence="1">
    <location>
        <begin position="1"/>
        <end position="63"/>
    </location>
</feature>
<dbReference type="Proteomes" id="UP000653305">
    <property type="component" value="Unassembled WGS sequence"/>
</dbReference>
<proteinExistence type="predicted"/>
<sequence>VNFGNIFIYWCEIYIYELKDLSDQLCNQLLESLSLQIVHLRKRKSFLLDDHDTSQKSKFLILG</sequence>